<dbReference type="EMBL" id="JANPWB010000009">
    <property type="protein sequence ID" value="KAJ1149361.1"/>
    <property type="molecule type" value="Genomic_DNA"/>
</dbReference>
<sequence>MRRRWSRFALSPGSPGGLLGLRPLRRVGGPVRRWGRAAPPPLFCTWGFLFRPRSRLRLGREAGCCTAWRVGSRADGSVCWVAGELLIVGGQLGARGEASVGVADWCLGASGGRSAVASDHGLSPPLSLPLWLELDDFAAGRRWLPEVAELGAESNVE</sequence>
<organism evidence="1 2">
    <name type="scientific">Pleurodeles waltl</name>
    <name type="common">Iberian ribbed newt</name>
    <dbReference type="NCBI Taxonomy" id="8319"/>
    <lineage>
        <taxon>Eukaryota</taxon>
        <taxon>Metazoa</taxon>
        <taxon>Chordata</taxon>
        <taxon>Craniata</taxon>
        <taxon>Vertebrata</taxon>
        <taxon>Euteleostomi</taxon>
        <taxon>Amphibia</taxon>
        <taxon>Batrachia</taxon>
        <taxon>Caudata</taxon>
        <taxon>Salamandroidea</taxon>
        <taxon>Salamandridae</taxon>
        <taxon>Pleurodelinae</taxon>
        <taxon>Pleurodeles</taxon>
    </lineage>
</organism>
<dbReference type="AlphaFoldDB" id="A0AAV7R988"/>
<keyword evidence="2" id="KW-1185">Reference proteome</keyword>
<protein>
    <submittedName>
        <fullName evidence="1">Uncharacterized protein</fullName>
    </submittedName>
</protein>
<evidence type="ECO:0000313" key="1">
    <source>
        <dbReference type="EMBL" id="KAJ1149361.1"/>
    </source>
</evidence>
<evidence type="ECO:0000313" key="2">
    <source>
        <dbReference type="Proteomes" id="UP001066276"/>
    </source>
</evidence>
<comment type="caution">
    <text evidence="1">The sequence shown here is derived from an EMBL/GenBank/DDBJ whole genome shotgun (WGS) entry which is preliminary data.</text>
</comment>
<name>A0AAV7R988_PLEWA</name>
<dbReference type="Proteomes" id="UP001066276">
    <property type="component" value="Chromosome 5"/>
</dbReference>
<accession>A0AAV7R988</accession>
<gene>
    <name evidence="1" type="ORF">NDU88_002171</name>
</gene>
<reference evidence="1" key="1">
    <citation type="journal article" date="2022" name="bioRxiv">
        <title>Sequencing and chromosome-scale assembly of the giantPleurodeles waltlgenome.</title>
        <authorList>
            <person name="Brown T."/>
            <person name="Elewa A."/>
            <person name="Iarovenko S."/>
            <person name="Subramanian E."/>
            <person name="Araus A.J."/>
            <person name="Petzold A."/>
            <person name="Susuki M."/>
            <person name="Suzuki K.-i.T."/>
            <person name="Hayashi T."/>
            <person name="Toyoda A."/>
            <person name="Oliveira C."/>
            <person name="Osipova E."/>
            <person name="Leigh N.D."/>
            <person name="Simon A."/>
            <person name="Yun M.H."/>
        </authorList>
    </citation>
    <scope>NUCLEOTIDE SEQUENCE</scope>
    <source>
        <strain evidence="1">20211129_DDA</strain>
        <tissue evidence="1">Liver</tissue>
    </source>
</reference>
<proteinExistence type="predicted"/>